<feature type="domain" description="ABC transmembrane type-1" evidence="11">
    <location>
        <begin position="426"/>
        <end position="752"/>
    </location>
</feature>
<dbReference type="PANTHER" id="PTHR24223">
    <property type="entry name" value="ATP-BINDING CASSETTE SUB-FAMILY C"/>
    <property type="match status" value="1"/>
</dbReference>
<feature type="transmembrane region" description="Helical" evidence="9">
    <location>
        <begin position="500"/>
        <end position="521"/>
    </location>
</feature>
<feature type="transmembrane region" description="Helical" evidence="9">
    <location>
        <begin position="725"/>
        <end position="744"/>
    </location>
</feature>
<dbReference type="PROSITE" id="PS00211">
    <property type="entry name" value="ABC_TRANSPORTER_1"/>
    <property type="match status" value="1"/>
</dbReference>
<feature type="region of interest" description="Disordered" evidence="8">
    <location>
        <begin position="196"/>
        <end position="223"/>
    </location>
</feature>
<evidence type="ECO:0000256" key="4">
    <source>
        <dbReference type="ARBA" id="ARBA00022741"/>
    </source>
</evidence>
<sequence>MYLARRYQRVLRACALQPDVDILPQGDRSVIGERGINLSGGQRQRVAVARALYSDAATVIMDCPFSALDVSVASQVWEGGVLRLLLARGRSVILATHLTHLATHADHIIFLEKGQIALQGSPAKVSHTSPSLWRAWETKGTTTTTTASTTDTYYSSSSGVGVVDGVGGGVELIHGRTARERWTLLRLVTRMSIQWKGSRRGSREETNQEEGRREPERDESNYHSRLMRQYSINKHVHHNALLPGDECDYLPPALTPPLPRHSFLHSTLSSASTTSTKLQLFRIKSSAPAFGRKSSQLLRPKQVPRHAKSLPPQPRPPPPRSRNSATLTGGGAMLQRLFSSASFRTRRGGSGQTEKWRLSRILSNPTVLGDNLQEDLELEEEVPLEEQVEEDGQLLEQEERERGKTSRWNYVVYLRACGLAFGLSYLFCAIAGQGTSVCLDYWLGRWSGAASGWNKTGNVTSSFLTNTNLGAGVATDTMNNNNTTSPEYQNFVSQMMWEYYLPYLMLSGVSVLLSLSTNVLGQEAAGRGRQQLHKRMLKASLHCPIRFFDTTPSGRIMNRFTTDTAMIDKELARAVTHLMFFMLLVTSAVVVNAVVTPVFLAAAFPIFVAYYMVQRFFRCSSRELKRLESLSRSPVYSHVSESVGGAVVVRAHTHQRRFTDVFLHRLDSNLSAFILLQAGNRWLGICLDYIGGFIVFFATTATLFWSTVMDEVNQLQGERRLTPSMVGLAINYTLLVPVYLNWVVRFLADTEMCMGAVERVQQYSAMPTEEEQEQGEEEKRRQKRKSCNGTLSNEKEEMYVEQYRRRGSSVAVGVMERCTHSLPSGWPLDGRVEFRNVSLSHHPQSLPPVLTNITLTIASGEKVGVCGRSGSGKSSLLLSLSRLVPVVSGSILIDGIDISRLPLPFLRSAIAATPQDVHLFSGTLRFNLDPSELCSDSDVWTALEVAQLNPLVSSLPEGLESEVGVGGIRLSAGQRQLVCIARSLLLRSSPSLLLLDEASSALDAPTHSRLHKALAQHCPHATVITVAHSISNLLEYPRVLVLENGKLVEDGPPRELARRENGVFAKMLVDDKDNV</sequence>
<dbReference type="InterPro" id="IPR027417">
    <property type="entry name" value="P-loop_NTPase"/>
</dbReference>
<evidence type="ECO:0000256" key="2">
    <source>
        <dbReference type="ARBA" id="ARBA00022448"/>
    </source>
</evidence>
<dbReference type="InterPro" id="IPR003593">
    <property type="entry name" value="AAA+_ATPase"/>
</dbReference>
<dbReference type="InterPro" id="IPR011527">
    <property type="entry name" value="ABC1_TM_dom"/>
</dbReference>
<dbReference type="Pfam" id="PF00664">
    <property type="entry name" value="ABC_membrane"/>
    <property type="match status" value="1"/>
</dbReference>
<dbReference type="PANTHER" id="PTHR24223:SF461">
    <property type="entry name" value="ATP-BINDING CASSETTE SUB-FAMILY C MEMBER SUR"/>
    <property type="match status" value="1"/>
</dbReference>
<dbReference type="SUPFAM" id="SSF90123">
    <property type="entry name" value="ABC transporter transmembrane region"/>
    <property type="match status" value="1"/>
</dbReference>
<dbReference type="Gene3D" id="1.20.1560.10">
    <property type="entry name" value="ABC transporter type 1, transmembrane domain"/>
    <property type="match status" value="1"/>
</dbReference>
<feature type="transmembrane region" description="Helical" evidence="9">
    <location>
        <begin position="574"/>
        <end position="593"/>
    </location>
</feature>
<organism evidence="12 13">
    <name type="scientific">Petrolisthes manimaculis</name>
    <dbReference type="NCBI Taxonomy" id="1843537"/>
    <lineage>
        <taxon>Eukaryota</taxon>
        <taxon>Metazoa</taxon>
        <taxon>Ecdysozoa</taxon>
        <taxon>Arthropoda</taxon>
        <taxon>Crustacea</taxon>
        <taxon>Multicrustacea</taxon>
        <taxon>Malacostraca</taxon>
        <taxon>Eumalacostraca</taxon>
        <taxon>Eucarida</taxon>
        <taxon>Decapoda</taxon>
        <taxon>Pleocyemata</taxon>
        <taxon>Anomura</taxon>
        <taxon>Galatheoidea</taxon>
        <taxon>Porcellanidae</taxon>
        <taxon>Petrolisthes</taxon>
    </lineage>
</organism>
<dbReference type="GO" id="GO:0140359">
    <property type="term" value="F:ABC-type transporter activity"/>
    <property type="evidence" value="ECO:0007669"/>
    <property type="project" value="InterPro"/>
</dbReference>
<dbReference type="InterPro" id="IPR017871">
    <property type="entry name" value="ABC_transporter-like_CS"/>
</dbReference>
<feature type="region of interest" description="Disordered" evidence="8">
    <location>
        <begin position="765"/>
        <end position="791"/>
    </location>
</feature>
<evidence type="ECO:0000313" key="13">
    <source>
        <dbReference type="Proteomes" id="UP001292094"/>
    </source>
</evidence>
<feature type="transmembrane region" description="Helical" evidence="9">
    <location>
        <begin position="599"/>
        <end position="617"/>
    </location>
</feature>
<dbReference type="PROSITE" id="PS50929">
    <property type="entry name" value="ABC_TM1F"/>
    <property type="match status" value="1"/>
</dbReference>
<keyword evidence="2" id="KW-0813">Transport</keyword>
<dbReference type="Pfam" id="PF00005">
    <property type="entry name" value="ABC_tran"/>
    <property type="match status" value="1"/>
</dbReference>
<feature type="domain" description="ABC transporter" evidence="10">
    <location>
        <begin position="832"/>
        <end position="1069"/>
    </location>
</feature>
<dbReference type="GO" id="GO:0016020">
    <property type="term" value="C:membrane"/>
    <property type="evidence" value="ECO:0007669"/>
    <property type="project" value="UniProtKB-SubCell"/>
</dbReference>
<dbReference type="FunFam" id="3.40.50.300:FF:000630">
    <property type="entry name" value="ATP-binding cassette (ABC) transporter, putative"/>
    <property type="match status" value="1"/>
</dbReference>
<dbReference type="GO" id="GO:0005524">
    <property type="term" value="F:ATP binding"/>
    <property type="evidence" value="ECO:0007669"/>
    <property type="project" value="UniProtKB-KW"/>
</dbReference>
<evidence type="ECO:0000256" key="7">
    <source>
        <dbReference type="ARBA" id="ARBA00023136"/>
    </source>
</evidence>
<evidence type="ECO:0000256" key="3">
    <source>
        <dbReference type="ARBA" id="ARBA00022692"/>
    </source>
</evidence>
<comment type="caution">
    <text evidence="12">The sequence shown here is derived from an EMBL/GenBank/DDBJ whole genome shotgun (WGS) entry which is preliminary data.</text>
</comment>
<evidence type="ECO:0000259" key="11">
    <source>
        <dbReference type="PROSITE" id="PS50929"/>
    </source>
</evidence>
<dbReference type="SUPFAM" id="SSF52540">
    <property type="entry name" value="P-loop containing nucleoside triphosphate hydrolases"/>
    <property type="match status" value="2"/>
</dbReference>
<feature type="compositionally biased region" description="Pro residues" evidence="8">
    <location>
        <begin position="311"/>
        <end position="320"/>
    </location>
</feature>
<comment type="subcellular location">
    <subcellularLocation>
        <location evidence="1">Membrane</location>
    </subcellularLocation>
</comment>
<evidence type="ECO:0000256" key="9">
    <source>
        <dbReference type="SAM" id="Phobius"/>
    </source>
</evidence>
<accession>A0AAE1NZ04</accession>
<evidence type="ECO:0000259" key="10">
    <source>
        <dbReference type="PROSITE" id="PS50893"/>
    </source>
</evidence>
<feature type="transmembrane region" description="Helical" evidence="9">
    <location>
        <begin position="682"/>
        <end position="705"/>
    </location>
</feature>
<feature type="transmembrane region" description="Helical" evidence="9">
    <location>
        <begin position="410"/>
        <end position="432"/>
    </location>
</feature>
<dbReference type="SMART" id="SM00382">
    <property type="entry name" value="AAA"/>
    <property type="match status" value="1"/>
</dbReference>
<keyword evidence="13" id="KW-1185">Reference proteome</keyword>
<name>A0AAE1NZ04_9EUCA</name>
<dbReference type="Proteomes" id="UP001292094">
    <property type="component" value="Unassembled WGS sequence"/>
</dbReference>
<feature type="region of interest" description="Disordered" evidence="8">
    <location>
        <begin position="291"/>
        <end position="327"/>
    </location>
</feature>
<gene>
    <name evidence="12" type="ORF">Pmani_029930</name>
</gene>
<dbReference type="PROSITE" id="PS50893">
    <property type="entry name" value="ABC_TRANSPORTER_2"/>
    <property type="match status" value="1"/>
</dbReference>
<feature type="compositionally biased region" description="Basic and acidic residues" evidence="8">
    <location>
        <begin position="201"/>
        <end position="222"/>
    </location>
</feature>
<dbReference type="Gene3D" id="3.40.50.300">
    <property type="entry name" value="P-loop containing nucleotide triphosphate hydrolases"/>
    <property type="match status" value="2"/>
</dbReference>
<proteinExistence type="predicted"/>
<keyword evidence="5" id="KW-0067">ATP-binding</keyword>
<dbReference type="EMBL" id="JAWZYT010003590">
    <property type="protein sequence ID" value="KAK4297667.1"/>
    <property type="molecule type" value="Genomic_DNA"/>
</dbReference>
<keyword evidence="6 9" id="KW-1133">Transmembrane helix</keyword>
<evidence type="ECO:0000313" key="12">
    <source>
        <dbReference type="EMBL" id="KAK4297667.1"/>
    </source>
</evidence>
<dbReference type="GO" id="GO:0016887">
    <property type="term" value="F:ATP hydrolysis activity"/>
    <property type="evidence" value="ECO:0007669"/>
    <property type="project" value="InterPro"/>
</dbReference>
<keyword evidence="3 9" id="KW-0812">Transmembrane</keyword>
<dbReference type="AlphaFoldDB" id="A0AAE1NZ04"/>
<dbReference type="InterPro" id="IPR003439">
    <property type="entry name" value="ABC_transporter-like_ATP-bd"/>
</dbReference>
<keyword evidence="4" id="KW-0547">Nucleotide-binding</keyword>
<evidence type="ECO:0000256" key="8">
    <source>
        <dbReference type="SAM" id="MobiDB-lite"/>
    </source>
</evidence>
<protein>
    <submittedName>
        <fullName evidence="12">Uncharacterized protein</fullName>
    </submittedName>
</protein>
<evidence type="ECO:0000256" key="6">
    <source>
        <dbReference type="ARBA" id="ARBA00022989"/>
    </source>
</evidence>
<evidence type="ECO:0000256" key="5">
    <source>
        <dbReference type="ARBA" id="ARBA00022840"/>
    </source>
</evidence>
<dbReference type="InterPro" id="IPR050173">
    <property type="entry name" value="ABC_transporter_C-like"/>
</dbReference>
<reference evidence="12" key="1">
    <citation type="submission" date="2023-11" db="EMBL/GenBank/DDBJ databases">
        <title>Genome assemblies of two species of porcelain crab, Petrolisthes cinctipes and Petrolisthes manimaculis (Anomura: Porcellanidae).</title>
        <authorList>
            <person name="Angst P."/>
        </authorList>
    </citation>
    <scope>NUCLEOTIDE SEQUENCE</scope>
    <source>
        <strain evidence="12">PB745_02</strain>
        <tissue evidence="12">Gill</tissue>
    </source>
</reference>
<keyword evidence="7 9" id="KW-0472">Membrane</keyword>
<evidence type="ECO:0000256" key="1">
    <source>
        <dbReference type="ARBA" id="ARBA00004370"/>
    </source>
</evidence>
<dbReference type="InterPro" id="IPR036640">
    <property type="entry name" value="ABC1_TM_sf"/>
</dbReference>